<protein>
    <recommendedName>
        <fullName evidence="3">Carboxylic ester hydrolase</fullName>
        <ecNumber evidence="3">3.1.1.-</ecNumber>
    </recommendedName>
</protein>
<sequence length="549" mass="59802">MQATQYSSCEVSNGTLKGTYSEAYQQDFFLGIPYALPPTGDRRFRRAAPLSSKWDGVKAAQNYGPFCKGYSLNLPAYDQPNITYAMDEDCLTVNVVRPAGTKPSDSLPVLVWIYGGGFTEGGSGDQRYNMSFLVNTSVEKETPMIMVSFNYRVAGFGFLAGPAIEAEGNENLGLHDQRMVLAWIQENIHAFGGDPARVTISGESAGAASVGFHLLAHEGRDDQLFSAAIAESGGPFFYKALSSAAIREQQYDEALNATGCAGVNDTLACLRTVPADKFDPVFKQYLWTPMVDGGLIPDFTSKLLHQGKFVKAPLLIGANTNEGTIILPVLSTIGVNTTAEFYEAIENINDGQPLSNGTLHRFDKLYQEAVSHPAENLGTVSPDPGLPYGSLYGKTSLVIGDAMLSAGRRIAARTWADSGLPAYSYRFDTVPGGIDPVTLGATHFQEVAFVFRNTRGVGYESDPFAVDSELRKKFDDLAELMSSMWISFVNSHSPNNHHVADFKESWPTYSTHGPVNLVFCVDPGPHLEADTFRTEAFDFIDHTALEFSR</sequence>
<keyword evidence="2 3" id="KW-0378">Hydrolase</keyword>
<evidence type="ECO:0000259" key="4">
    <source>
        <dbReference type="Pfam" id="PF00135"/>
    </source>
</evidence>
<dbReference type="InterPro" id="IPR019826">
    <property type="entry name" value="Carboxylesterase_B_AS"/>
</dbReference>
<dbReference type="Pfam" id="PF00135">
    <property type="entry name" value="COesterase"/>
    <property type="match status" value="1"/>
</dbReference>
<evidence type="ECO:0000256" key="2">
    <source>
        <dbReference type="ARBA" id="ARBA00022801"/>
    </source>
</evidence>
<dbReference type="PANTHER" id="PTHR43918">
    <property type="entry name" value="ACETYLCHOLINESTERASE"/>
    <property type="match status" value="1"/>
</dbReference>
<accession>A0ABR3SCU9</accession>
<evidence type="ECO:0000256" key="3">
    <source>
        <dbReference type="RuleBase" id="RU361235"/>
    </source>
</evidence>
<keyword evidence="6" id="KW-1185">Reference proteome</keyword>
<evidence type="ECO:0000313" key="6">
    <source>
        <dbReference type="Proteomes" id="UP001521116"/>
    </source>
</evidence>
<name>A0ABR3SCU9_9PEZI</name>
<reference evidence="5 6" key="1">
    <citation type="submission" date="2024-02" db="EMBL/GenBank/DDBJ databases">
        <title>De novo assembly and annotation of 12 fungi associated with fruit tree decline syndrome in Ontario, Canada.</title>
        <authorList>
            <person name="Sulman M."/>
            <person name="Ellouze W."/>
            <person name="Ilyukhin E."/>
        </authorList>
    </citation>
    <scope>NUCLEOTIDE SEQUENCE [LARGE SCALE GENOMIC DNA]</scope>
    <source>
        <strain evidence="5 6">M1-105</strain>
    </source>
</reference>
<comment type="similarity">
    <text evidence="1 3">Belongs to the type-B carboxylesterase/lipase family.</text>
</comment>
<feature type="domain" description="Carboxylesterase type B" evidence="4">
    <location>
        <begin position="8"/>
        <end position="511"/>
    </location>
</feature>
<proteinExistence type="inferred from homology"/>
<dbReference type="PANTHER" id="PTHR43918:SF4">
    <property type="entry name" value="CARBOXYLIC ESTER HYDROLASE"/>
    <property type="match status" value="1"/>
</dbReference>
<dbReference type="InterPro" id="IPR002018">
    <property type="entry name" value="CarbesteraseB"/>
</dbReference>
<evidence type="ECO:0000313" key="5">
    <source>
        <dbReference type="EMBL" id="KAL1616631.1"/>
    </source>
</evidence>
<gene>
    <name evidence="5" type="ORF">SLS56_011352</name>
</gene>
<dbReference type="EC" id="3.1.1.-" evidence="3"/>
<dbReference type="InterPro" id="IPR050654">
    <property type="entry name" value="AChE-related_enzymes"/>
</dbReference>
<dbReference type="EMBL" id="JAJVDC020000260">
    <property type="protein sequence ID" value="KAL1616631.1"/>
    <property type="molecule type" value="Genomic_DNA"/>
</dbReference>
<dbReference type="InterPro" id="IPR029058">
    <property type="entry name" value="AB_hydrolase_fold"/>
</dbReference>
<comment type="caution">
    <text evidence="5">The sequence shown here is derived from an EMBL/GenBank/DDBJ whole genome shotgun (WGS) entry which is preliminary data.</text>
</comment>
<dbReference type="Proteomes" id="UP001521116">
    <property type="component" value="Unassembled WGS sequence"/>
</dbReference>
<dbReference type="PROSITE" id="PS00122">
    <property type="entry name" value="CARBOXYLESTERASE_B_1"/>
    <property type="match status" value="1"/>
</dbReference>
<dbReference type="Gene3D" id="3.40.50.1820">
    <property type="entry name" value="alpha/beta hydrolase"/>
    <property type="match status" value="1"/>
</dbReference>
<dbReference type="SUPFAM" id="SSF53474">
    <property type="entry name" value="alpha/beta-Hydrolases"/>
    <property type="match status" value="1"/>
</dbReference>
<organism evidence="5 6">
    <name type="scientific">Neofusicoccum ribis</name>
    <dbReference type="NCBI Taxonomy" id="45134"/>
    <lineage>
        <taxon>Eukaryota</taxon>
        <taxon>Fungi</taxon>
        <taxon>Dikarya</taxon>
        <taxon>Ascomycota</taxon>
        <taxon>Pezizomycotina</taxon>
        <taxon>Dothideomycetes</taxon>
        <taxon>Dothideomycetes incertae sedis</taxon>
        <taxon>Botryosphaeriales</taxon>
        <taxon>Botryosphaeriaceae</taxon>
        <taxon>Neofusicoccum</taxon>
    </lineage>
</organism>
<evidence type="ECO:0000256" key="1">
    <source>
        <dbReference type="ARBA" id="ARBA00005964"/>
    </source>
</evidence>
<dbReference type="PROSITE" id="PS00941">
    <property type="entry name" value="CARBOXYLESTERASE_B_2"/>
    <property type="match status" value="1"/>
</dbReference>
<dbReference type="InterPro" id="IPR019819">
    <property type="entry name" value="Carboxylesterase_B_CS"/>
</dbReference>